<protein>
    <submittedName>
        <fullName evidence="2">Uncharacterized protein</fullName>
    </submittedName>
</protein>
<dbReference type="SUPFAM" id="SSF50998">
    <property type="entry name" value="Quinoprotein alcohol dehydrogenase-like"/>
    <property type="match status" value="1"/>
</dbReference>
<evidence type="ECO:0000313" key="2">
    <source>
        <dbReference type="EMBL" id="PPA75333.1"/>
    </source>
</evidence>
<sequence>MHTRTMTTSTAPALRGSGKINGVFFNAAGDVAAVASTFALLAHPRARAAYGGRTLRYRVALYRRDSLVPFAAFDDLHYPVNDVAFHPAGTTVAIGGGSYDGGYFFEGELIVWDWRETHGVQLYNQVPEVVRCHYNAAGDQIEAWVRPWDDGDDACDAFDALFRVQAPAPCSGSQALNLHMDAASSVPAELRAQALRAPDIQELEARLQAWFGVARWTHRGAILDVAWLDHDRYAAVHQGCQLEVYHRNGDRLATHTGAGHGVEIITSGKQVLVHGVESGPAGQIVGRQDARLYTYTGAGADANANASTGTIANANTNAGLLLTRAYDGEFAFSATQQGRILGRQNRVTAHPGQTRDVLLDLATGVEHRPDLGHYDCFNHYLRIRHAPYLFLLQGTPASSHERKTLCVVQPDGAVRRLWPVLKASNDAASHAMELCGAYVDDALGPGLVIGGKHYSPNVRAPYAGFIYRKPLDRDRELWRRPIPASPSAIVHMPALNLIAAAFLDGSLQLIDAQTGVLRRYARVRVDGLPTLIFAMDADAQSLVVGTVDGTIKVLEAGQLGGAPADAAQAKRQASDQAGFDSGADADANGYAPGTASVINLD</sequence>
<gene>
    <name evidence="2" type="ORF">C4E15_14585</name>
</gene>
<proteinExistence type="predicted"/>
<dbReference type="InterPro" id="IPR011047">
    <property type="entry name" value="Quinoprotein_ADH-like_sf"/>
</dbReference>
<dbReference type="Proteomes" id="UP000239990">
    <property type="component" value="Unassembled WGS sequence"/>
</dbReference>
<name>A0A2S5GR64_9BURK</name>
<feature type="region of interest" description="Disordered" evidence="1">
    <location>
        <begin position="565"/>
        <end position="585"/>
    </location>
</feature>
<comment type="caution">
    <text evidence="2">The sequence shown here is derived from an EMBL/GenBank/DDBJ whole genome shotgun (WGS) entry which is preliminary data.</text>
</comment>
<dbReference type="InterPro" id="IPR015943">
    <property type="entry name" value="WD40/YVTN_repeat-like_dom_sf"/>
</dbReference>
<accession>A0A2S5GR64</accession>
<dbReference type="AlphaFoldDB" id="A0A2S5GR64"/>
<evidence type="ECO:0000256" key="1">
    <source>
        <dbReference type="SAM" id="MobiDB-lite"/>
    </source>
</evidence>
<reference evidence="2 3" key="1">
    <citation type="submission" date="2018-02" db="EMBL/GenBank/DDBJ databases">
        <title>Draft Genome of Achromobacter spanius stain 6.</title>
        <authorList>
            <person name="Gunasekera T.S."/>
            <person name="Radwan O."/>
            <person name="Ruiz O.N."/>
        </authorList>
    </citation>
    <scope>NUCLEOTIDE SEQUENCE [LARGE SCALE GENOMIC DNA]</scope>
    <source>
        <strain evidence="2 3">6</strain>
    </source>
</reference>
<dbReference type="Gene3D" id="2.130.10.10">
    <property type="entry name" value="YVTN repeat-like/Quinoprotein amine dehydrogenase"/>
    <property type="match status" value="1"/>
</dbReference>
<organism evidence="2 3">
    <name type="scientific">Achromobacter spanius</name>
    <dbReference type="NCBI Taxonomy" id="217203"/>
    <lineage>
        <taxon>Bacteria</taxon>
        <taxon>Pseudomonadati</taxon>
        <taxon>Pseudomonadota</taxon>
        <taxon>Betaproteobacteria</taxon>
        <taxon>Burkholderiales</taxon>
        <taxon>Alcaligenaceae</taxon>
        <taxon>Achromobacter</taxon>
    </lineage>
</organism>
<dbReference type="EMBL" id="PREU01000006">
    <property type="protein sequence ID" value="PPA75333.1"/>
    <property type="molecule type" value="Genomic_DNA"/>
</dbReference>
<evidence type="ECO:0000313" key="3">
    <source>
        <dbReference type="Proteomes" id="UP000239990"/>
    </source>
</evidence>
<feature type="compositionally biased region" description="Low complexity" evidence="1">
    <location>
        <begin position="565"/>
        <end position="577"/>
    </location>
</feature>